<accession>A0A7G5GX56</accession>
<gene>
    <name evidence="1" type="ORF">H3H32_00300</name>
</gene>
<protein>
    <submittedName>
        <fullName evidence="1">Uncharacterized protein</fullName>
    </submittedName>
</protein>
<evidence type="ECO:0000313" key="1">
    <source>
        <dbReference type="EMBL" id="QMW03448.1"/>
    </source>
</evidence>
<proteinExistence type="predicted"/>
<dbReference type="RefSeq" id="WP_182460706.1">
    <property type="nucleotide sequence ID" value="NZ_CP059732.1"/>
</dbReference>
<dbReference type="EMBL" id="CP059732">
    <property type="protein sequence ID" value="QMW03448.1"/>
    <property type="molecule type" value="Genomic_DNA"/>
</dbReference>
<evidence type="ECO:0000313" key="2">
    <source>
        <dbReference type="Proteomes" id="UP000515369"/>
    </source>
</evidence>
<sequence>MNNSIYTEIPDTSDLTYWVIKRQDGQQRSVTFEPRDKELHQQLKRKAWAAKTTQARNRKR</sequence>
<reference evidence="1 2" key="1">
    <citation type="submission" date="2020-07" db="EMBL/GenBank/DDBJ databases">
        <title>Spirosoma foliorum sp. nov., isolated from the leaves on the Nejang mountain Korea, Republic of.</title>
        <authorList>
            <person name="Ho H."/>
            <person name="Lee Y.-J."/>
            <person name="Nurcahyanto D.-A."/>
            <person name="Kim S.-G."/>
        </authorList>
    </citation>
    <scope>NUCLEOTIDE SEQUENCE [LARGE SCALE GENOMIC DNA]</scope>
    <source>
        <strain evidence="1 2">PL0136</strain>
    </source>
</reference>
<name>A0A7G5GX56_9BACT</name>
<dbReference type="Proteomes" id="UP000515369">
    <property type="component" value="Chromosome"/>
</dbReference>
<keyword evidence="2" id="KW-1185">Reference proteome</keyword>
<organism evidence="1 2">
    <name type="scientific">Spirosoma foliorum</name>
    <dbReference type="NCBI Taxonomy" id="2710596"/>
    <lineage>
        <taxon>Bacteria</taxon>
        <taxon>Pseudomonadati</taxon>
        <taxon>Bacteroidota</taxon>
        <taxon>Cytophagia</taxon>
        <taxon>Cytophagales</taxon>
        <taxon>Cytophagaceae</taxon>
        <taxon>Spirosoma</taxon>
    </lineage>
</organism>
<dbReference type="KEGG" id="sfol:H3H32_00300"/>
<dbReference type="AlphaFoldDB" id="A0A7G5GX56"/>